<evidence type="ECO:0000313" key="7">
    <source>
        <dbReference type="Proteomes" id="UP001429745"/>
    </source>
</evidence>
<dbReference type="Proteomes" id="UP001429745">
    <property type="component" value="Unassembled WGS sequence"/>
</dbReference>
<dbReference type="EMBL" id="JABACI010000003">
    <property type="protein sequence ID" value="NLP84290.1"/>
    <property type="molecule type" value="Genomic_DNA"/>
</dbReference>
<evidence type="ECO:0000256" key="1">
    <source>
        <dbReference type="ARBA" id="ARBA00009865"/>
    </source>
</evidence>
<evidence type="ECO:0000256" key="3">
    <source>
        <dbReference type="ARBA" id="ARBA00023295"/>
    </source>
</evidence>
<evidence type="ECO:0000256" key="5">
    <source>
        <dbReference type="SAM" id="MobiDB-lite"/>
    </source>
</evidence>
<name>A0ABX1KCD3_9MICO</name>
<evidence type="ECO:0000313" key="6">
    <source>
        <dbReference type="EMBL" id="NLP84290.1"/>
    </source>
</evidence>
<dbReference type="SUPFAM" id="SSF75005">
    <property type="entry name" value="Arabinanase/levansucrase/invertase"/>
    <property type="match status" value="1"/>
</dbReference>
<accession>A0ABX1KCD3</accession>
<dbReference type="CDD" id="cd18821">
    <property type="entry name" value="GH43_Pc3Gal43A-like"/>
    <property type="match status" value="1"/>
</dbReference>
<dbReference type="InterPro" id="IPR006710">
    <property type="entry name" value="Glyco_hydro_43"/>
</dbReference>
<dbReference type="Gene3D" id="2.115.10.20">
    <property type="entry name" value="Glycosyl hydrolase domain, family 43"/>
    <property type="match status" value="1"/>
</dbReference>
<feature type="region of interest" description="Disordered" evidence="5">
    <location>
        <begin position="290"/>
        <end position="334"/>
    </location>
</feature>
<keyword evidence="3 4" id="KW-0326">Glycosidase</keyword>
<sequence>MFVDDRGRTAQLHGIGLQRVGGRWLAWGEDKTAGDRFTAVACYSSADLAQWTFEGDALVAGDGDIGPDRIVERPKALQRPDGTWVMLLHIDTADYAFARVGYAVADRPEGPYAYVGSERPLGNISRDIGVFQEDGVGYLLSEDRDHGLHIYRLRDDYLAVESVVATLRQQANPAIGYESPTLVRHEGTYYLFGSDLTGWSMNDNMYTSAPALTGPWADWQPMAPAGTRTYESQVSVVAPVGDGYVYVGDRWTPELLAESPAVWLPLRIEDGRVRLEWRDEWRTDELGVEPLRSLSEERGDETKRPGRGDDSRAGRFVSLLPRPLNDRDAPEPGA</sequence>
<reference evidence="6 7" key="1">
    <citation type="submission" date="2020-04" db="EMBL/GenBank/DDBJ databases">
        <title>CFH 90308 Microbacterium sp.</title>
        <authorList>
            <person name="Nie G."/>
            <person name="Ming H."/>
            <person name="Xia T."/>
        </authorList>
    </citation>
    <scope>NUCLEOTIDE SEQUENCE [LARGE SCALE GENOMIC DNA]</scope>
    <source>
        <strain evidence="6 7">CFH 90308</strain>
    </source>
</reference>
<proteinExistence type="inferred from homology"/>
<protein>
    <submittedName>
        <fullName evidence="6">Family 43 glycosylhydrolase</fullName>
    </submittedName>
</protein>
<evidence type="ECO:0000256" key="4">
    <source>
        <dbReference type="RuleBase" id="RU361187"/>
    </source>
</evidence>
<dbReference type="InterPro" id="IPR023296">
    <property type="entry name" value="Glyco_hydro_beta-prop_sf"/>
</dbReference>
<dbReference type="Pfam" id="PF04616">
    <property type="entry name" value="Glyco_hydro_43"/>
    <property type="match status" value="1"/>
</dbReference>
<feature type="compositionally biased region" description="Basic and acidic residues" evidence="5">
    <location>
        <begin position="294"/>
        <end position="313"/>
    </location>
</feature>
<feature type="compositionally biased region" description="Basic and acidic residues" evidence="5">
    <location>
        <begin position="324"/>
        <end position="334"/>
    </location>
</feature>
<keyword evidence="7" id="KW-1185">Reference proteome</keyword>
<evidence type="ECO:0000256" key="2">
    <source>
        <dbReference type="ARBA" id="ARBA00022801"/>
    </source>
</evidence>
<dbReference type="PANTHER" id="PTHR22925">
    <property type="entry name" value="GLYCOSYL HYDROLASE 43 FAMILY MEMBER"/>
    <property type="match status" value="1"/>
</dbReference>
<organism evidence="6 7">
    <name type="scientific">Microbacterium salsuginis</name>
    <dbReference type="NCBI Taxonomy" id="2722803"/>
    <lineage>
        <taxon>Bacteria</taxon>
        <taxon>Bacillati</taxon>
        <taxon>Actinomycetota</taxon>
        <taxon>Actinomycetes</taxon>
        <taxon>Micrococcales</taxon>
        <taxon>Microbacteriaceae</taxon>
        <taxon>Microbacterium</taxon>
    </lineage>
</organism>
<comment type="similarity">
    <text evidence="1 4">Belongs to the glycosyl hydrolase 43 family.</text>
</comment>
<dbReference type="PANTHER" id="PTHR22925:SF3">
    <property type="entry name" value="GLYCOSYL HYDROLASE FAMILY PROTEIN 43"/>
    <property type="match status" value="1"/>
</dbReference>
<gene>
    <name evidence="6" type="ORF">HF576_10545</name>
</gene>
<comment type="caution">
    <text evidence="6">The sequence shown here is derived from an EMBL/GenBank/DDBJ whole genome shotgun (WGS) entry which is preliminary data.</text>
</comment>
<keyword evidence="2 4" id="KW-0378">Hydrolase</keyword>